<name>A0A061QPV7_9CHLO</name>
<reference evidence="1" key="1">
    <citation type="submission" date="2014-05" db="EMBL/GenBank/DDBJ databases">
        <title>The transcriptome of the halophilic microalga Tetraselmis sp. GSL018 isolated from the Great Salt Lake, Utah.</title>
        <authorList>
            <person name="Jinkerson R.E."/>
            <person name="D'Adamo S."/>
            <person name="Posewitz M.C."/>
        </authorList>
    </citation>
    <scope>NUCLEOTIDE SEQUENCE</scope>
    <source>
        <strain evidence="1">GSL018</strain>
    </source>
</reference>
<proteinExistence type="predicted"/>
<organism evidence="1">
    <name type="scientific">Tetraselmis sp. GSL018</name>
    <dbReference type="NCBI Taxonomy" id="582737"/>
    <lineage>
        <taxon>Eukaryota</taxon>
        <taxon>Viridiplantae</taxon>
        <taxon>Chlorophyta</taxon>
        <taxon>core chlorophytes</taxon>
        <taxon>Chlorodendrophyceae</taxon>
        <taxon>Chlorodendrales</taxon>
        <taxon>Chlorodendraceae</taxon>
        <taxon>Tetraselmis</taxon>
    </lineage>
</organism>
<accession>A0A061QPV7</accession>
<gene>
    <name evidence="1" type="ORF">TSPGSL018_25395</name>
</gene>
<sequence>LQYAALPPLPRSTVFLRHNTVMKSRLNTGSEIRARTPPSGEIKKATTQESYVQRNKTCFYRNCKRLRTL</sequence>
<feature type="non-terminal residue" evidence="1">
    <location>
        <position position="1"/>
    </location>
</feature>
<protein>
    <submittedName>
        <fullName evidence="1">Uncharacterized protein</fullName>
    </submittedName>
</protein>
<evidence type="ECO:0000313" key="1">
    <source>
        <dbReference type="EMBL" id="JAC61728.1"/>
    </source>
</evidence>
<dbReference type="AlphaFoldDB" id="A0A061QPV7"/>
<dbReference type="EMBL" id="GBEZ01025351">
    <property type="protein sequence ID" value="JAC61728.1"/>
    <property type="molecule type" value="Transcribed_RNA"/>
</dbReference>